<dbReference type="PANTHER" id="PTHR42946">
    <property type="entry name" value="PHOSPHOHEXOSE MUTASE"/>
    <property type="match status" value="1"/>
</dbReference>
<dbReference type="GO" id="GO:0008966">
    <property type="term" value="F:phosphoglucosamine mutase activity"/>
    <property type="evidence" value="ECO:0007669"/>
    <property type="project" value="UniProtKB-EC"/>
</dbReference>
<dbReference type="Proteomes" id="UP000824044">
    <property type="component" value="Unassembled WGS sequence"/>
</dbReference>
<evidence type="ECO:0000256" key="1">
    <source>
        <dbReference type="ARBA" id="ARBA00001946"/>
    </source>
</evidence>
<evidence type="ECO:0000259" key="9">
    <source>
        <dbReference type="Pfam" id="PF00408"/>
    </source>
</evidence>
<keyword evidence="6 13" id="KW-0413">Isomerase</keyword>
<dbReference type="Gene3D" id="3.40.120.10">
    <property type="entry name" value="Alpha-D-Glucose-1,6-Bisphosphate, subunit A, domain 3"/>
    <property type="match status" value="3"/>
</dbReference>
<keyword evidence="5" id="KW-0460">Magnesium</keyword>
<dbReference type="Pfam" id="PF02880">
    <property type="entry name" value="PGM_PMM_III"/>
    <property type="match status" value="1"/>
</dbReference>
<dbReference type="SUPFAM" id="SSF53738">
    <property type="entry name" value="Phosphoglucomutase, first 3 domains"/>
    <property type="match status" value="3"/>
</dbReference>
<feature type="domain" description="Alpha-D-phosphohexomutase C-terminal" evidence="9">
    <location>
        <begin position="373"/>
        <end position="425"/>
    </location>
</feature>
<comment type="caution">
    <text evidence="13">The sequence shown here is derived from an EMBL/GenBank/DDBJ whole genome shotgun (WGS) entry which is preliminary data.</text>
</comment>
<protein>
    <recommendedName>
        <fullName evidence="8">Phosphoglucosamine mutase</fullName>
        <ecNumber evidence="7">5.4.2.10</ecNumber>
    </recommendedName>
</protein>
<dbReference type="NCBIfam" id="TIGR01455">
    <property type="entry name" value="glmM"/>
    <property type="match status" value="1"/>
</dbReference>
<evidence type="ECO:0000256" key="2">
    <source>
        <dbReference type="ARBA" id="ARBA00010231"/>
    </source>
</evidence>
<dbReference type="SUPFAM" id="SSF55957">
    <property type="entry name" value="Phosphoglucomutase, C-terminal domain"/>
    <property type="match status" value="1"/>
</dbReference>
<dbReference type="CDD" id="cd05802">
    <property type="entry name" value="GlmM"/>
    <property type="match status" value="1"/>
</dbReference>
<comment type="similarity">
    <text evidence="2">Belongs to the phosphohexose mutase family.</text>
</comment>
<dbReference type="FunFam" id="3.40.120.10:FF:000001">
    <property type="entry name" value="Phosphoglucosamine mutase"/>
    <property type="match status" value="1"/>
</dbReference>
<gene>
    <name evidence="13" type="primary">glmM</name>
    <name evidence="13" type="ORF">H9812_02615</name>
</gene>
<reference evidence="13" key="1">
    <citation type="journal article" date="2021" name="PeerJ">
        <title>Extensive microbial diversity within the chicken gut microbiome revealed by metagenomics and culture.</title>
        <authorList>
            <person name="Gilroy R."/>
            <person name="Ravi A."/>
            <person name="Getino M."/>
            <person name="Pursley I."/>
            <person name="Horton D.L."/>
            <person name="Alikhan N.F."/>
            <person name="Baker D."/>
            <person name="Gharbi K."/>
            <person name="Hall N."/>
            <person name="Watson M."/>
            <person name="Adriaenssens E.M."/>
            <person name="Foster-Nyarko E."/>
            <person name="Jarju S."/>
            <person name="Secka A."/>
            <person name="Antonio M."/>
            <person name="Oren A."/>
            <person name="Chaudhuri R.R."/>
            <person name="La Ragione R."/>
            <person name="Hildebrand F."/>
            <person name="Pallen M.J."/>
        </authorList>
    </citation>
    <scope>NUCLEOTIDE SEQUENCE</scope>
    <source>
        <strain evidence="13">CHK33-5263</strain>
    </source>
</reference>
<dbReference type="EMBL" id="DXBS01000054">
    <property type="protein sequence ID" value="HIZ24354.1"/>
    <property type="molecule type" value="Genomic_DNA"/>
</dbReference>
<dbReference type="Pfam" id="PF02879">
    <property type="entry name" value="PGM_PMM_II"/>
    <property type="match status" value="1"/>
</dbReference>
<dbReference type="Pfam" id="PF02878">
    <property type="entry name" value="PGM_PMM_I"/>
    <property type="match status" value="1"/>
</dbReference>
<evidence type="ECO:0000256" key="3">
    <source>
        <dbReference type="ARBA" id="ARBA00022553"/>
    </source>
</evidence>
<evidence type="ECO:0000259" key="11">
    <source>
        <dbReference type="Pfam" id="PF02879"/>
    </source>
</evidence>
<reference evidence="13" key="2">
    <citation type="submission" date="2021-04" db="EMBL/GenBank/DDBJ databases">
        <authorList>
            <person name="Gilroy R."/>
        </authorList>
    </citation>
    <scope>NUCLEOTIDE SEQUENCE</scope>
    <source>
        <strain evidence="13">CHK33-5263</strain>
    </source>
</reference>
<dbReference type="GO" id="GO:0005829">
    <property type="term" value="C:cytosol"/>
    <property type="evidence" value="ECO:0007669"/>
    <property type="project" value="TreeGrafter"/>
</dbReference>
<dbReference type="GO" id="GO:0000287">
    <property type="term" value="F:magnesium ion binding"/>
    <property type="evidence" value="ECO:0007669"/>
    <property type="project" value="InterPro"/>
</dbReference>
<evidence type="ECO:0000259" key="12">
    <source>
        <dbReference type="Pfam" id="PF02880"/>
    </source>
</evidence>
<keyword evidence="4" id="KW-0479">Metal-binding</keyword>
<dbReference type="PANTHER" id="PTHR42946:SF1">
    <property type="entry name" value="PHOSPHOGLUCOMUTASE (ALPHA-D-GLUCOSE-1,6-BISPHOSPHATE-DEPENDENT)"/>
    <property type="match status" value="1"/>
</dbReference>
<name>A0A9D2DWK7_9FIRM</name>
<proteinExistence type="inferred from homology"/>
<dbReference type="PROSITE" id="PS00018">
    <property type="entry name" value="EF_HAND_1"/>
    <property type="match status" value="1"/>
</dbReference>
<dbReference type="InterPro" id="IPR036900">
    <property type="entry name" value="A-D-PHexomutase_C_sf"/>
</dbReference>
<dbReference type="InterPro" id="IPR005846">
    <property type="entry name" value="A-D-PHexomutase_a/b/a-III"/>
</dbReference>
<evidence type="ECO:0000313" key="14">
    <source>
        <dbReference type="Proteomes" id="UP000824044"/>
    </source>
</evidence>
<comment type="cofactor">
    <cofactor evidence="1">
        <name>Mg(2+)</name>
        <dbReference type="ChEBI" id="CHEBI:18420"/>
    </cofactor>
</comment>
<evidence type="ECO:0000256" key="5">
    <source>
        <dbReference type="ARBA" id="ARBA00022842"/>
    </source>
</evidence>
<dbReference type="GO" id="GO:0006048">
    <property type="term" value="P:UDP-N-acetylglucosamine biosynthetic process"/>
    <property type="evidence" value="ECO:0007669"/>
    <property type="project" value="TreeGrafter"/>
</dbReference>
<evidence type="ECO:0000256" key="4">
    <source>
        <dbReference type="ARBA" id="ARBA00022723"/>
    </source>
</evidence>
<accession>A0A9D2DWK7</accession>
<dbReference type="Pfam" id="PF00408">
    <property type="entry name" value="PGM_PMM_IV"/>
    <property type="match status" value="1"/>
</dbReference>
<keyword evidence="3" id="KW-0597">Phosphoprotein</keyword>
<dbReference type="InterPro" id="IPR018247">
    <property type="entry name" value="EF_Hand_1_Ca_BS"/>
</dbReference>
<dbReference type="GO" id="GO:0005975">
    <property type="term" value="P:carbohydrate metabolic process"/>
    <property type="evidence" value="ECO:0007669"/>
    <property type="project" value="InterPro"/>
</dbReference>
<evidence type="ECO:0000313" key="13">
    <source>
        <dbReference type="EMBL" id="HIZ24354.1"/>
    </source>
</evidence>
<dbReference type="InterPro" id="IPR016055">
    <property type="entry name" value="A-D-PHexomutase_a/b/a-I/II/III"/>
</dbReference>
<dbReference type="AlphaFoldDB" id="A0A9D2DWK7"/>
<feature type="domain" description="Alpha-D-phosphohexomutase alpha/beta/alpha" evidence="11">
    <location>
        <begin position="155"/>
        <end position="249"/>
    </location>
</feature>
<evidence type="ECO:0000256" key="6">
    <source>
        <dbReference type="ARBA" id="ARBA00023235"/>
    </source>
</evidence>
<dbReference type="GO" id="GO:0009252">
    <property type="term" value="P:peptidoglycan biosynthetic process"/>
    <property type="evidence" value="ECO:0007669"/>
    <property type="project" value="TreeGrafter"/>
</dbReference>
<dbReference type="InterPro" id="IPR005843">
    <property type="entry name" value="A-D-PHexomutase_C"/>
</dbReference>
<feature type="domain" description="Alpha-D-phosphohexomutase alpha/beta/alpha" evidence="10">
    <location>
        <begin position="2"/>
        <end position="130"/>
    </location>
</feature>
<dbReference type="GO" id="GO:0004615">
    <property type="term" value="F:phosphomannomutase activity"/>
    <property type="evidence" value="ECO:0007669"/>
    <property type="project" value="TreeGrafter"/>
</dbReference>
<dbReference type="PRINTS" id="PR00509">
    <property type="entry name" value="PGMPMM"/>
</dbReference>
<sequence length="442" mass="47015">MKYFGTDGFRGQANGSLTAIHAFRVGRFLGRYYSRGKRARIVVGKDTRLSSYTFEYAFAAGATASGADVYLLHVTTTPSVAYVVRTENMDCGVMISASHNLFADNGIKLFGGDGEKLSEDVLQQVEDYLDGGTLPLATGADIGRTVDYVAGRNRYLAYLLSLPKTSLRGLRVGLDCANGSAWALAKTVFDALGAQVYLIGASPDGTNINAGCGSTKPAALAELVRLHSLDVGFAFDGDADRCICVDEMGGIVDGDGILYVCARHMKERGELGEGGVVTTIVSNLALARALERSGIVVTHVQVGDKYVAEEMAARGAILGGEPSGHIVFRKYAGTGDGILTAIMISEIMLERKSPLSCLLRGYKPYPQRRSDVPCKNAAQTLQQEGVRRAVERAERLSGGRVVVRPSGTEPVLRILAECEDESAASDAVGIIERAVVSAEEAL</sequence>
<dbReference type="InterPro" id="IPR005841">
    <property type="entry name" value="Alpha-D-phosphohexomutase_SF"/>
</dbReference>
<feature type="domain" description="Alpha-D-phosphohexomutase alpha/beta/alpha" evidence="12">
    <location>
        <begin position="253"/>
        <end position="364"/>
    </location>
</feature>
<evidence type="ECO:0000259" key="10">
    <source>
        <dbReference type="Pfam" id="PF02878"/>
    </source>
</evidence>
<dbReference type="InterPro" id="IPR006352">
    <property type="entry name" value="GlmM_bact"/>
</dbReference>
<dbReference type="Gene3D" id="3.30.310.50">
    <property type="entry name" value="Alpha-D-phosphohexomutase, C-terminal domain"/>
    <property type="match status" value="1"/>
</dbReference>
<dbReference type="InterPro" id="IPR005845">
    <property type="entry name" value="A-D-PHexomutase_a/b/a-II"/>
</dbReference>
<organism evidence="13 14">
    <name type="scientific">Candidatus Gallimonas intestinigallinarum</name>
    <dbReference type="NCBI Taxonomy" id="2838604"/>
    <lineage>
        <taxon>Bacteria</taxon>
        <taxon>Bacillati</taxon>
        <taxon>Bacillota</taxon>
        <taxon>Clostridia</taxon>
        <taxon>Candidatus Gallimonas</taxon>
    </lineage>
</organism>
<dbReference type="FunFam" id="3.40.120.10:FF:000002">
    <property type="entry name" value="Phosphoglucosamine mutase"/>
    <property type="match status" value="1"/>
</dbReference>
<dbReference type="InterPro" id="IPR050060">
    <property type="entry name" value="Phosphoglucosamine_mutase"/>
</dbReference>
<dbReference type="InterPro" id="IPR005844">
    <property type="entry name" value="A-D-PHexomutase_a/b/a-I"/>
</dbReference>
<evidence type="ECO:0000256" key="7">
    <source>
        <dbReference type="ARBA" id="ARBA00066330"/>
    </source>
</evidence>
<dbReference type="EC" id="5.4.2.10" evidence="7"/>
<evidence type="ECO:0000256" key="8">
    <source>
        <dbReference type="ARBA" id="ARBA00068193"/>
    </source>
</evidence>